<dbReference type="PANTHER" id="PTHR43312:SF1">
    <property type="entry name" value="NADP-DEPENDENT OXIDOREDUCTASE DOMAIN-CONTAINING PROTEIN"/>
    <property type="match status" value="1"/>
</dbReference>
<evidence type="ECO:0000313" key="3">
    <source>
        <dbReference type="Proteomes" id="UP000620266"/>
    </source>
</evidence>
<evidence type="ECO:0000259" key="1">
    <source>
        <dbReference type="Pfam" id="PF00248"/>
    </source>
</evidence>
<dbReference type="Pfam" id="PF00248">
    <property type="entry name" value="Aldo_ket_red"/>
    <property type="match status" value="1"/>
</dbReference>
<dbReference type="Gene3D" id="3.20.20.100">
    <property type="entry name" value="NADP-dependent oxidoreductase domain"/>
    <property type="match status" value="1"/>
</dbReference>
<organism evidence="2 3">
    <name type="scientific">Oxalicibacterium flavum</name>
    <dbReference type="NCBI Taxonomy" id="179467"/>
    <lineage>
        <taxon>Bacteria</taxon>
        <taxon>Pseudomonadati</taxon>
        <taxon>Pseudomonadota</taxon>
        <taxon>Betaproteobacteria</taxon>
        <taxon>Burkholderiales</taxon>
        <taxon>Oxalobacteraceae</taxon>
        <taxon>Oxalicibacterium</taxon>
    </lineage>
</organism>
<reference evidence="2" key="1">
    <citation type="journal article" date="2014" name="Int. J. Syst. Evol. Microbiol.">
        <title>Complete genome sequence of Corynebacterium casei LMG S-19264T (=DSM 44701T), isolated from a smear-ripened cheese.</title>
        <authorList>
            <consortium name="US DOE Joint Genome Institute (JGI-PGF)"/>
            <person name="Walter F."/>
            <person name="Albersmeier A."/>
            <person name="Kalinowski J."/>
            <person name="Ruckert C."/>
        </authorList>
    </citation>
    <scope>NUCLEOTIDE SEQUENCE</scope>
    <source>
        <strain evidence="2">CCM 7086</strain>
    </source>
</reference>
<protein>
    <submittedName>
        <fullName evidence="2">Aldo/keto reductase</fullName>
    </submittedName>
</protein>
<name>A0A8J2XVB3_9BURK</name>
<dbReference type="Proteomes" id="UP000620266">
    <property type="component" value="Unassembled WGS sequence"/>
</dbReference>
<dbReference type="InterPro" id="IPR036812">
    <property type="entry name" value="NAD(P)_OxRdtase_dom_sf"/>
</dbReference>
<evidence type="ECO:0000313" key="2">
    <source>
        <dbReference type="EMBL" id="GGC12108.1"/>
    </source>
</evidence>
<accession>A0A8J2XVB3</accession>
<feature type="domain" description="NADP-dependent oxidoreductase" evidence="1">
    <location>
        <begin position="65"/>
        <end position="308"/>
    </location>
</feature>
<dbReference type="InterPro" id="IPR053135">
    <property type="entry name" value="AKR2_Oxidoreductase"/>
</dbReference>
<dbReference type="EMBL" id="BMCG01000004">
    <property type="protein sequence ID" value="GGC12108.1"/>
    <property type="molecule type" value="Genomic_DNA"/>
</dbReference>
<dbReference type="PANTHER" id="PTHR43312">
    <property type="entry name" value="D-THREO-ALDOSE 1-DEHYDROGENASE"/>
    <property type="match status" value="1"/>
</dbReference>
<dbReference type="PROSITE" id="PS51318">
    <property type="entry name" value="TAT"/>
    <property type="match status" value="1"/>
</dbReference>
<reference evidence="2" key="2">
    <citation type="submission" date="2020-09" db="EMBL/GenBank/DDBJ databases">
        <authorList>
            <person name="Sun Q."/>
            <person name="Sedlacek I."/>
        </authorList>
    </citation>
    <scope>NUCLEOTIDE SEQUENCE</scope>
    <source>
        <strain evidence="2">CCM 7086</strain>
    </source>
</reference>
<dbReference type="InterPro" id="IPR023210">
    <property type="entry name" value="NADP_OxRdtase_dom"/>
</dbReference>
<proteinExistence type="predicted"/>
<dbReference type="AlphaFoldDB" id="A0A8J2XVB3"/>
<dbReference type="CDD" id="cd19095">
    <property type="entry name" value="AKR_PA4992-like"/>
    <property type="match status" value="1"/>
</dbReference>
<sequence length="322" mass="35170">MHSFPPEHTAHIRRRQLLGMLLGMSAGAAGLPLAVAQSAPPQAAANGQKMNVRLIPATREPLPVIGCGTWVGFGHAPGSAEYRRLPDVLQALFDAGGTVIDSSPMYGRAEQTTGELLAASPQRTRAFLATKVWTRGRAEGIAQMEQSFAHLRTQKIDLMQIHNLVDWRTHLATLRDWKAQGRIRYIGITHYTPSAFGEVEAVLRAERLDFLQINYALDDRTAEQRLLPLAAERGVAVIVNQPFGGGGLLRRLRERPLPAWAAEIGCTSWAQLLLKFTLSHPAVTCAIPGTSRPEHMADNAQAGFGTLPDPAFWRSRADTVLA</sequence>
<comment type="caution">
    <text evidence="2">The sequence shown here is derived from an EMBL/GenBank/DDBJ whole genome shotgun (WGS) entry which is preliminary data.</text>
</comment>
<dbReference type="SUPFAM" id="SSF51430">
    <property type="entry name" value="NAD(P)-linked oxidoreductase"/>
    <property type="match status" value="1"/>
</dbReference>
<gene>
    <name evidence="2" type="ORF">GCM10007205_21540</name>
</gene>
<keyword evidence="3" id="KW-1185">Reference proteome</keyword>
<dbReference type="InterPro" id="IPR006311">
    <property type="entry name" value="TAT_signal"/>
</dbReference>